<evidence type="ECO:0000256" key="8">
    <source>
        <dbReference type="ARBA" id="ARBA00047469"/>
    </source>
</evidence>
<evidence type="ECO:0000256" key="3">
    <source>
        <dbReference type="ARBA" id="ARBA00022598"/>
    </source>
</evidence>
<comment type="catalytic activity">
    <reaction evidence="8 9">
        <text>tRNA(Leu) + L-leucine + ATP = L-leucyl-tRNA(Leu) + AMP + diphosphate</text>
        <dbReference type="Rhea" id="RHEA:11688"/>
        <dbReference type="Rhea" id="RHEA-COMP:9613"/>
        <dbReference type="Rhea" id="RHEA-COMP:9622"/>
        <dbReference type="ChEBI" id="CHEBI:30616"/>
        <dbReference type="ChEBI" id="CHEBI:33019"/>
        <dbReference type="ChEBI" id="CHEBI:57427"/>
        <dbReference type="ChEBI" id="CHEBI:78442"/>
        <dbReference type="ChEBI" id="CHEBI:78494"/>
        <dbReference type="ChEBI" id="CHEBI:456215"/>
        <dbReference type="EC" id="6.1.1.4"/>
    </reaction>
</comment>
<keyword evidence="4 9" id="KW-0547">Nucleotide-binding</keyword>
<evidence type="ECO:0000256" key="9">
    <source>
        <dbReference type="HAMAP-Rule" id="MF_00049"/>
    </source>
</evidence>
<dbReference type="InterPro" id="IPR001412">
    <property type="entry name" value="aa-tRNA-synth_I_CS"/>
</dbReference>
<comment type="caution">
    <text evidence="15">The sequence shown here is derived from an EMBL/GenBank/DDBJ whole genome shotgun (WGS) entry which is preliminary data.</text>
</comment>
<dbReference type="FunFam" id="3.40.50.620:FF:000077">
    <property type="entry name" value="Leucine--tRNA ligase"/>
    <property type="match status" value="1"/>
</dbReference>
<dbReference type="PANTHER" id="PTHR43740:SF2">
    <property type="entry name" value="LEUCINE--TRNA LIGASE, MITOCHONDRIAL"/>
    <property type="match status" value="1"/>
</dbReference>
<proteinExistence type="inferred from homology"/>
<evidence type="ECO:0000256" key="5">
    <source>
        <dbReference type="ARBA" id="ARBA00022840"/>
    </source>
</evidence>
<evidence type="ECO:0000259" key="13">
    <source>
        <dbReference type="Pfam" id="PF09334"/>
    </source>
</evidence>
<sequence>MRYDHKAVEKKWQSFWEKEKTFAAHDEARGERCYVLDMFPYPSAQGLHVGHPEGYTATDIYCRYIRMKGVNVLHPMGWDAFGLPTENYAIKIKRNPKEVAAENIDNFRRQVKSLGFSYDWSRELNTSDPSYYKWTQWLFLKFYEKGLAYRKEAPVNWCPSCQTVLANEQVVGGACERCHSMVEQKEMAQWFLKITDYAERLLKNLEGLDWPQAIIEMQKNWIGRSEGATIEFAIRNSQFAISIYTTRLDTIFGATYVVLAPEHELLIKLKPQITNWADVEKYIAKARRKTELERKVEEKEKTGVRLEGVMAINPANKERIPIFIADYVLASYGTGAIMAVPAHDKRDFEFAIKYELPIRQVIKPKNISKSVVVGTTVRDGLKEELHKKAISFEVGLSRNKREHIRIFLRDDQINDYIKIVQNYLNDNAWVEIIGYRNIFLSRDRVIDDFLSKGREIFEECKRLEPLVRDDKNIWEMLESNLFYQGFVCYEGAGMVVNSGEYDGLDSEEAKWKMVKKIGGNRTVHYKLRDWLISRQRYWGAPIPIIYCDPPAGGCGIMPVPEKDLPVLLPDDVDFRPTGESPLARSKSFHKVKCPKCGQLARRENDTMDTFVDSSWYFLRFADSHNDKEPFNKEKVKHWLPVNLYVGGAEHAVMHLLYVRFFTKVLVDLGYIDFQEPFLKLRNQGLILGEDGQKMSKSRGNVISPDEVVAVYGADTLRLYEMFMGPLEDAKPWNTQSIAGARRFLERVWHIVLEPTSDGATASTAEQEQELRYWSARTIKKVTEDIESFHFNTAISALMEFVNFLYGLREVETPLKDEARQTLLLLVYPFAPHITCELWQEAFPAAGYIWEEPWLEYDPEALQTDTVTIVIQVNGKLRGNIICQTGAGDEEINKLAKAEPNVAKWLEGKKIIKTIVKSGKLVNFVTN</sequence>
<dbReference type="Proteomes" id="UP000176846">
    <property type="component" value="Unassembled WGS sequence"/>
</dbReference>
<dbReference type="Gene3D" id="3.40.50.620">
    <property type="entry name" value="HUPs"/>
    <property type="match status" value="2"/>
</dbReference>
<dbReference type="GO" id="GO:0005524">
    <property type="term" value="F:ATP binding"/>
    <property type="evidence" value="ECO:0007669"/>
    <property type="project" value="UniProtKB-UniRule"/>
</dbReference>
<dbReference type="InterPro" id="IPR009008">
    <property type="entry name" value="Val/Leu/Ile-tRNA-synth_edit"/>
</dbReference>
<dbReference type="Gene3D" id="1.10.730.10">
    <property type="entry name" value="Isoleucyl-tRNA Synthetase, Domain 1"/>
    <property type="match status" value="1"/>
</dbReference>
<dbReference type="InterPro" id="IPR014729">
    <property type="entry name" value="Rossmann-like_a/b/a_fold"/>
</dbReference>
<dbReference type="InterPro" id="IPR015413">
    <property type="entry name" value="Methionyl/Leucyl_tRNA_Synth"/>
</dbReference>
<gene>
    <name evidence="9" type="primary">leuS</name>
    <name evidence="15" type="ORF">A2936_04655</name>
</gene>
<dbReference type="InterPro" id="IPR013155">
    <property type="entry name" value="M/V/L/I-tRNA-synth_anticd-bd"/>
</dbReference>
<evidence type="ECO:0000259" key="11">
    <source>
        <dbReference type="Pfam" id="PF00133"/>
    </source>
</evidence>
<dbReference type="AlphaFoldDB" id="A0A1F7UZI1"/>
<evidence type="ECO:0000256" key="7">
    <source>
        <dbReference type="ARBA" id="ARBA00023146"/>
    </source>
</evidence>
<dbReference type="CDD" id="cd07958">
    <property type="entry name" value="Anticodon_Ia_Leu_BEm"/>
    <property type="match status" value="1"/>
</dbReference>
<keyword evidence="5 9" id="KW-0067">ATP-binding</keyword>
<feature type="binding site" evidence="9">
    <location>
        <position position="696"/>
    </location>
    <ligand>
        <name>ATP</name>
        <dbReference type="ChEBI" id="CHEBI:30616"/>
    </ligand>
</feature>
<dbReference type="FunFam" id="3.40.50.620:FF:000056">
    <property type="entry name" value="Leucine--tRNA ligase"/>
    <property type="match status" value="1"/>
</dbReference>
<evidence type="ECO:0000256" key="4">
    <source>
        <dbReference type="ARBA" id="ARBA00022741"/>
    </source>
</evidence>
<keyword evidence="3 9" id="KW-0436">Ligase</keyword>
<evidence type="ECO:0000256" key="10">
    <source>
        <dbReference type="RuleBase" id="RU363035"/>
    </source>
</evidence>
<evidence type="ECO:0000256" key="1">
    <source>
        <dbReference type="ARBA" id="ARBA00005594"/>
    </source>
</evidence>
<evidence type="ECO:0000259" key="12">
    <source>
        <dbReference type="Pfam" id="PF08264"/>
    </source>
</evidence>
<comment type="subcellular location">
    <subcellularLocation>
        <location evidence="9">Cytoplasm</location>
    </subcellularLocation>
</comment>
<dbReference type="GO" id="GO:0004823">
    <property type="term" value="F:leucine-tRNA ligase activity"/>
    <property type="evidence" value="ECO:0007669"/>
    <property type="project" value="UniProtKB-UniRule"/>
</dbReference>
<comment type="caution">
    <text evidence="9">Lacks conserved residue(s) required for the propagation of feature annotation.</text>
</comment>
<dbReference type="PRINTS" id="PR00985">
    <property type="entry name" value="TRNASYNTHLEU"/>
</dbReference>
<dbReference type="PANTHER" id="PTHR43740">
    <property type="entry name" value="LEUCYL-TRNA SYNTHETASE"/>
    <property type="match status" value="1"/>
</dbReference>
<reference evidence="15 16" key="1">
    <citation type="journal article" date="2016" name="Nat. Commun.">
        <title>Thousands of microbial genomes shed light on interconnected biogeochemical processes in an aquifer system.</title>
        <authorList>
            <person name="Anantharaman K."/>
            <person name="Brown C.T."/>
            <person name="Hug L.A."/>
            <person name="Sharon I."/>
            <person name="Castelle C.J."/>
            <person name="Probst A.J."/>
            <person name="Thomas B.C."/>
            <person name="Singh A."/>
            <person name="Wilkins M.J."/>
            <person name="Karaoz U."/>
            <person name="Brodie E.L."/>
            <person name="Williams K.H."/>
            <person name="Hubbard S.S."/>
            <person name="Banfield J.F."/>
        </authorList>
    </citation>
    <scope>NUCLEOTIDE SEQUENCE [LARGE SCALE GENOMIC DNA]</scope>
</reference>
<feature type="domain" description="Methionyl/Leucyl tRNA synthetase" evidence="13">
    <location>
        <begin position="39"/>
        <end position="180"/>
    </location>
</feature>
<feature type="short sequence motif" description="'KMSKS' region" evidence="9">
    <location>
        <begin position="693"/>
        <end position="697"/>
    </location>
</feature>
<dbReference type="Pfam" id="PF00133">
    <property type="entry name" value="tRNA-synt_1"/>
    <property type="match status" value="1"/>
</dbReference>
<dbReference type="FunFam" id="1.10.730.10:FF:000011">
    <property type="entry name" value="Leucine--tRNA ligase chloroplastic/mitochondrial"/>
    <property type="match status" value="1"/>
</dbReference>
<dbReference type="Pfam" id="PF13603">
    <property type="entry name" value="tRNA-synt_1_2"/>
    <property type="match status" value="1"/>
</dbReference>
<evidence type="ECO:0000256" key="6">
    <source>
        <dbReference type="ARBA" id="ARBA00022917"/>
    </source>
</evidence>
<evidence type="ECO:0000256" key="2">
    <source>
        <dbReference type="ARBA" id="ARBA00022490"/>
    </source>
</evidence>
<keyword evidence="7 9" id="KW-0030">Aminoacyl-tRNA synthetase</keyword>
<dbReference type="InterPro" id="IPR002300">
    <property type="entry name" value="aa-tRNA-synth_Ia"/>
</dbReference>
<feature type="domain" description="Leucyl-tRNA synthetase editing" evidence="14">
    <location>
        <begin position="219"/>
        <end position="370"/>
    </location>
</feature>
<evidence type="ECO:0000313" key="15">
    <source>
        <dbReference type="EMBL" id="OGL83198.1"/>
    </source>
</evidence>
<dbReference type="Pfam" id="PF08264">
    <property type="entry name" value="Anticodon_1"/>
    <property type="match status" value="1"/>
</dbReference>
<feature type="domain" description="Aminoacyl-tRNA synthetase class Ia" evidence="11">
    <location>
        <begin position="526"/>
        <end position="720"/>
    </location>
</feature>
<dbReference type="PROSITE" id="PS00178">
    <property type="entry name" value="AA_TRNA_LIGASE_I"/>
    <property type="match status" value="1"/>
</dbReference>
<dbReference type="GO" id="GO:0006429">
    <property type="term" value="P:leucyl-tRNA aminoacylation"/>
    <property type="evidence" value="ECO:0007669"/>
    <property type="project" value="UniProtKB-UniRule"/>
</dbReference>
<accession>A0A1F7UZI1</accession>
<dbReference type="EMBL" id="MGEK01000001">
    <property type="protein sequence ID" value="OGL83198.1"/>
    <property type="molecule type" value="Genomic_DNA"/>
</dbReference>
<dbReference type="SUPFAM" id="SSF47323">
    <property type="entry name" value="Anticodon-binding domain of a subclass of class I aminoacyl-tRNA synthetases"/>
    <property type="match status" value="1"/>
</dbReference>
<dbReference type="GO" id="GO:0005829">
    <property type="term" value="C:cytosol"/>
    <property type="evidence" value="ECO:0007669"/>
    <property type="project" value="TreeGrafter"/>
</dbReference>
<keyword evidence="6 9" id="KW-0648">Protein biosynthesis</keyword>
<organism evidence="15 16">
    <name type="scientific">Candidatus Uhrbacteria bacterium RIFCSPLOWO2_01_FULL_47_25</name>
    <dbReference type="NCBI Taxonomy" id="1802402"/>
    <lineage>
        <taxon>Bacteria</taxon>
        <taxon>Candidatus Uhriibacteriota</taxon>
    </lineage>
</organism>
<dbReference type="InterPro" id="IPR009080">
    <property type="entry name" value="tRNAsynth_Ia_anticodon-bd"/>
</dbReference>
<evidence type="ECO:0000313" key="16">
    <source>
        <dbReference type="Proteomes" id="UP000176846"/>
    </source>
</evidence>
<dbReference type="EC" id="6.1.1.4" evidence="9"/>
<protein>
    <recommendedName>
        <fullName evidence="9">Leucine--tRNA ligase</fullName>
        <ecNumber evidence="9">6.1.1.4</ecNumber>
    </recommendedName>
    <alternativeName>
        <fullName evidence="9">Leucyl-tRNA synthetase</fullName>
        <shortName evidence="9">LeuRS</shortName>
    </alternativeName>
</protein>
<dbReference type="Gene3D" id="3.90.740.10">
    <property type="entry name" value="Valyl/Leucyl/Isoleucyl-tRNA synthetase, editing domain"/>
    <property type="match status" value="1"/>
</dbReference>
<comment type="similarity">
    <text evidence="1 9 10">Belongs to the class-I aminoacyl-tRNA synthetase family.</text>
</comment>
<dbReference type="HAMAP" id="MF_00049_B">
    <property type="entry name" value="Leu_tRNA_synth_B"/>
    <property type="match status" value="1"/>
</dbReference>
<dbReference type="NCBIfam" id="TIGR00396">
    <property type="entry name" value="leuS_bact"/>
    <property type="match status" value="1"/>
</dbReference>
<feature type="domain" description="Methionyl/Valyl/Leucyl/Isoleucyl-tRNA synthetase anticodon-binding" evidence="12">
    <location>
        <begin position="776"/>
        <end position="882"/>
    </location>
</feature>
<dbReference type="InterPro" id="IPR025709">
    <property type="entry name" value="Leu_tRNA-synth_edit"/>
</dbReference>
<dbReference type="CDD" id="cd00812">
    <property type="entry name" value="LeuRS_core"/>
    <property type="match status" value="1"/>
</dbReference>
<keyword evidence="2 9" id="KW-0963">Cytoplasm</keyword>
<dbReference type="Pfam" id="PF09334">
    <property type="entry name" value="tRNA-synt_1g"/>
    <property type="match status" value="1"/>
</dbReference>
<name>A0A1F7UZI1_9BACT</name>
<dbReference type="InterPro" id="IPR002302">
    <property type="entry name" value="Leu-tRNA-ligase"/>
</dbReference>
<dbReference type="SUPFAM" id="SSF52374">
    <property type="entry name" value="Nucleotidylyl transferase"/>
    <property type="match status" value="1"/>
</dbReference>
<dbReference type="SUPFAM" id="SSF50677">
    <property type="entry name" value="ValRS/IleRS/LeuRS editing domain"/>
    <property type="match status" value="1"/>
</dbReference>
<dbReference type="GO" id="GO:0002161">
    <property type="term" value="F:aminoacyl-tRNA deacylase activity"/>
    <property type="evidence" value="ECO:0007669"/>
    <property type="project" value="InterPro"/>
</dbReference>
<evidence type="ECO:0000259" key="14">
    <source>
        <dbReference type="Pfam" id="PF13603"/>
    </source>
</evidence>